<dbReference type="PANTHER" id="PTHR10438:SF382">
    <property type="entry name" value="THIOREDOXIN F2, CHLOROPLASTIC"/>
    <property type="match status" value="1"/>
</dbReference>
<dbReference type="PROSITE" id="PS00194">
    <property type="entry name" value="THIOREDOXIN_1"/>
    <property type="match status" value="1"/>
</dbReference>
<organism evidence="3">
    <name type="scientific">Auxenochlorella protothecoides</name>
    <name type="common">Green microalga</name>
    <name type="synonym">Chlorella protothecoides</name>
    <dbReference type="NCBI Taxonomy" id="3075"/>
    <lineage>
        <taxon>Eukaryota</taxon>
        <taxon>Viridiplantae</taxon>
        <taxon>Chlorophyta</taxon>
        <taxon>core chlorophytes</taxon>
        <taxon>Trebouxiophyceae</taxon>
        <taxon>Chlorellales</taxon>
        <taxon>Chlorellaceae</taxon>
        <taxon>Auxenochlorella</taxon>
    </lineage>
</organism>
<dbReference type="Pfam" id="PF00085">
    <property type="entry name" value="Thioredoxin"/>
    <property type="match status" value="1"/>
</dbReference>
<dbReference type="InterPro" id="IPR013766">
    <property type="entry name" value="Thioredoxin_domain"/>
</dbReference>
<dbReference type="PROSITE" id="PS51352">
    <property type="entry name" value="THIOREDOXIN_2"/>
    <property type="match status" value="1"/>
</dbReference>
<dbReference type="AlphaFoldDB" id="A0A1D2A5Q5"/>
<reference evidence="3" key="1">
    <citation type="submission" date="2015-08" db="EMBL/GenBank/DDBJ databases">
        <authorList>
            <person name="Babu N.S."/>
            <person name="Beckwith C.J."/>
            <person name="Beseler K.G."/>
            <person name="Brison A."/>
            <person name="Carone J.V."/>
            <person name="Caskin T.P."/>
            <person name="Diamond M."/>
            <person name="Durham M.E."/>
            <person name="Foxe J.M."/>
            <person name="Go M."/>
            <person name="Henderson B.A."/>
            <person name="Jones I.B."/>
            <person name="McGettigan J.A."/>
            <person name="Micheletti S.J."/>
            <person name="Nasrallah M.E."/>
            <person name="Ortiz D."/>
            <person name="Piller C.R."/>
            <person name="Privatt S.R."/>
            <person name="Schneider S.L."/>
            <person name="Sharp S."/>
            <person name="Smith T.C."/>
            <person name="Stanton J.D."/>
            <person name="Ullery H.E."/>
            <person name="Wilson R.J."/>
            <person name="Serrano M.G."/>
            <person name="Buck G."/>
            <person name="Lee V."/>
            <person name="Wang Y."/>
            <person name="Carvalho R."/>
            <person name="Voegtly L."/>
            <person name="Shi R."/>
            <person name="Duckworth R."/>
            <person name="Johnson A."/>
            <person name="Loviza R."/>
            <person name="Walstead R."/>
            <person name="Shah Z."/>
            <person name="Kiflezghi M."/>
            <person name="Wade K."/>
            <person name="Ball S.L."/>
            <person name="Bradley K.W."/>
            <person name="Asai D.J."/>
            <person name="Bowman C.A."/>
            <person name="Russell D.A."/>
            <person name="Pope W.H."/>
            <person name="Jacobs-Sera D."/>
            <person name="Hendrix R.W."/>
            <person name="Hatfull G.F."/>
        </authorList>
    </citation>
    <scope>NUCLEOTIDE SEQUENCE</scope>
</reference>
<dbReference type="InterPro" id="IPR036249">
    <property type="entry name" value="Thioredoxin-like_sf"/>
</dbReference>
<protein>
    <recommendedName>
        <fullName evidence="2">Thioredoxin domain-containing protein</fullName>
    </recommendedName>
</protein>
<dbReference type="SUPFAM" id="SSF52833">
    <property type="entry name" value="Thioredoxin-like"/>
    <property type="match status" value="1"/>
</dbReference>
<feature type="domain" description="Thioredoxin" evidence="2">
    <location>
        <begin position="93"/>
        <end position="220"/>
    </location>
</feature>
<dbReference type="EMBL" id="GDKF01004108">
    <property type="protein sequence ID" value="JAT74514.1"/>
    <property type="molecule type" value="Transcribed_RNA"/>
</dbReference>
<evidence type="ECO:0000256" key="1">
    <source>
        <dbReference type="SAM" id="MobiDB-lite"/>
    </source>
</evidence>
<dbReference type="Gene3D" id="3.40.30.10">
    <property type="entry name" value="Glutaredoxin"/>
    <property type="match status" value="1"/>
</dbReference>
<name>A0A1D2A5Q5_AUXPR</name>
<dbReference type="CDD" id="cd02947">
    <property type="entry name" value="TRX_family"/>
    <property type="match status" value="1"/>
</dbReference>
<dbReference type="InterPro" id="IPR017937">
    <property type="entry name" value="Thioredoxin_CS"/>
</dbReference>
<gene>
    <name evidence="3" type="ORF">g.35124</name>
</gene>
<feature type="region of interest" description="Disordered" evidence="1">
    <location>
        <begin position="76"/>
        <end position="105"/>
    </location>
</feature>
<dbReference type="PRINTS" id="PR00421">
    <property type="entry name" value="THIOREDOXIN"/>
</dbReference>
<feature type="non-terminal residue" evidence="3">
    <location>
        <position position="1"/>
    </location>
</feature>
<evidence type="ECO:0000313" key="3">
    <source>
        <dbReference type="EMBL" id="JAT74514.1"/>
    </source>
</evidence>
<sequence>IFPKFCALIGPRLHDLTACHLSGASSPLIPSTRSLSVMECVRSAVVMRARPVLSLSVSLGGPRALHPRRHAGQHLSQVRTCTQQGGRAQPTSSRPHVCAAASNSPTSIGEPLTELKELDQSEFYSFIEEHSQDRLVVVDFYTAWCGPCKLIQPTLVEWANEFAGEVELVRFECKKENKEIGSKLGIKVAPTFFLYKKGEKVASLTGAKTDELRKLIETHK</sequence>
<dbReference type="PANTHER" id="PTHR10438">
    <property type="entry name" value="THIOREDOXIN"/>
    <property type="match status" value="1"/>
</dbReference>
<accession>A0A1D2A5Q5</accession>
<evidence type="ECO:0000259" key="2">
    <source>
        <dbReference type="PROSITE" id="PS51352"/>
    </source>
</evidence>
<proteinExistence type="predicted"/>
<dbReference type="InterPro" id="IPR050620">
    <property type="entry name" value="Thioredoxin_H-type-like"/>
</dbReference>
<feature type="compositionally biased region" description="Polar residues" evidence="1">
    <location>
        <begin position="76"/>
        <end position="94"/>
    </location>
</feature>